<reference evidence="2 3" key="1">
    <citation type="submission" date="2013-07" db="EMBL/GenBank/DDBJ databases">
        <authorList>
            <person name="Schaap P.J."/>
            <person name="Mehboob F."/>
            <person name="Oosterkamp M.J."/>
            <person name="de Vos W.M."/>
            <person name="Stams A.J.M."/>
            <person name="Koehorst J.J."/>
        </authorList>
    </citation>
    <scope>NUCLEOTIDE SEQUENCE [LARGE SCALE GENOMIC DNA]</scope>
    <source>
        <strain evidence="2 3">AW-1</strain>
    </source>
</reference>
<organism evidence="2 3">
    <name type="scientific">Stutzerimonas chloritidismutans AW-1</name>
    <dbReference type="NCBI Taxonomy" id="1263865"/>
    <lineage>
        <taxon>Bacteria</taxon>
        <taxon>Pseudomonadati</taxon>
        <taxon>Pseudomonadota</taxon>
        <taxon>Gammaproteobacteria</taxon>
        <taxon>Pseudomonadales</taxon>
        <taxon>Pseudomonadaceae</taxon>
        <taxon>Stutzerimonas</taxon>
    </lineage>
</organism>
<dbReference type="EMBL" id="AOFQ01000051">
    <property type="protein sequence ID" value="ESQ98384.1"/>
    <property type="molecule type" value="Genomic_DNA"/>
</dbReference>
<comment type="caution">
    <text evidence="2">The sequence shown here is derived from an EMBL/GenBank/DDBJ whole genome shotgun (WGS) entry which is preliminary data.</text>
</comment>
<protein>
    <submittedName>
        <fullName evidence="2">Uncharacterized protein</fullName>
    </submittedName>
</protein>
<keyword evidence="1" id="KW-1133">Transmembrane helix</keyword>
<keyword evidence="1" id="KW-0472">Membrane</keyword>
<feature type="transmembrane region" description="Helical" evidence="1">
    <location>
        <begin position="24"/>
        <end position="44"/>
    </location>
</feature>
<dbReference type="AlphaFoldDB" id="V4Q6N7"/>
<dbReference type="Proteomes" id="UP000017822">
    <property type="component" value="Unassembled WGS sequence"/>
</dbReference>
<evidence type="ECO:0000313" key="2">
    <source>
        <dbReference type="EMBL" id="ESQ98384.1"/>
    </source>
</evidence>
<accession>V4Q6N7</accession>
<proteinExistence type="predicted"/>
<name>V4Q6N7_STUCH</name>
<evidence type="ECO:0000256" key="1">
    <source>
        <dbReference type="SAM" id="Phobius"/>
    </source>
</evidence>
<gene>
    <name evidence="2" type="ORF">F753_15910</name>
</gene>
<evidence type="ECO:0000313" key="3">
    <source>
        <dbReference type="Proteomes" id="UP000017822"/>
    </source>
</evidence>
<keyword evidence="1" id="KW-0812">Transmembrane</keyword>
<sequence length="114" mass="12992">MHRQDARGRVGIDWYSSSTSNLFFMQWILELAVAVVLSFCANMLTAFGRHWRERPNESVHVATKNSCPQLAGLTVITRHGGDWMLFVWTERHVQPLAQTQPKKGDPKAAKKLTE</sequence>